<comment type="caution">
    <text evidence="3">The sequence shown here is derived from an EMBL/GenBank/DDBJ whole genome shotgun (WGS) entry which is preliminary data.</text>
</comment>
<sequence>MVDEPNPYAPPRHDEPAPTQMPNAQVPPELERLRQEHINAETNVKTLGVLLYIGAASTLLSAVGTVAQDPAAALISLVVGVGLGLGGFWLRRLDRRGRAVYSGVIGLSVVVLVIANAGQPFTYLAGRMFWPLLFLGLLWGTKASTVMSPHYRDVVIPATPHVKRKTSRAVIAIGVLLLLLIVALVVAGMLE</sequence>
<dbReference type="EMBL" id="PVNK01000168">
    <property type="protein sequence ID" value="PRP95532.1"/>
    <property type="molecule type" value="Genomic_DNA"/>
</dbReference>
<keyword evidence="2" id="KW-0472">Membrane</keyword>
<evidence type="ECO:0000313" key="3">
    <source>
        <dbReference type="EMBL" id="PRP95532.1"/>
    </source>
</evidence>
<feature type="transmembrane region" description="Helical" evidence="2">
    <location>
        <begin position="47"/>
        <end position="65"/>
    </location>
</feature>
<feature type="transmembrane region" description="Helical" evidence="2">
    <location>
        <begin position="99"/>
        <end position="117"/>
    </location>
</feature>
<keyword evidence="2" id="KW-1133">Transmembrane helix</keyword>
<keyword evidence="2" id="KW-0812">Transmembrane</keyword>
<gene>
    <name evidence="3" type="ORF">ENSA5_38150</name>
</gene>
<feature type="transmembrane region" description="Helical" evidence="2">
    <location>
        <begin position="71"/>
        <end position="90"/>
    </location>
</feature>
<dbReference type="RefSeq" id="WP_106393141.1">
    <property type="nucleotide sequence ID" value="NZ_PVNK01000168.1"/>
</dbReference>
<reference evidence="3 4" key="1">
    <citation type="submission" date="2018-03" db="EMBL/GenBank/DDBJ databases">
        <title>Draft Genome Sequences of the Obligatory Marine Myxobacteria Enhygromyxa salina SWB005.</title>
        <authorList>
            <person name="Poehlein A."/>
            <person name="Moghaddam J.A."/>
            <person name="Harms H."/>
            <person name="Alanjari M."/>
            <person name="Koenig G.M."/>
            <person name="Daniel R."/>
            <person name="Schaeberle T.F."/>
        </authorList>
    </citation>
    <scope>NUCLEOTIDE SEQUENCE [LARGE SCALE GENOMIC DNA]</scope>
    <source>
        <strain evidence="3 4">SWB005</strain>
    </source>
</reference>
<dbReference type="AlphaFoldDB" id="A0A2S9XRP1"/>
<feature type="transmembrane region" description="Helical" evidence="2">
    <location>
        <begin position="169"/>
        <end position="190"/>
    </location>
</feature>
<evidence type="ECO:0000256" key="1">
    <source>
        <dbReference type="SAM" id="MobiDB-lite"/>
    </source>
</evidence>
<proteinExistence type="predicted"/>
<evidence type="ECO:0000313" key="4">
    <source>
        <dbReference type="Proteomes" id="UP000237968"/>
    </source>
</evidence>
<name>A0A2S9XRP1_9BACT</name>
<keyword evidence="4" id="KW-1185">Reference proteome</keyword>
<protein>
    <submittedName>
        <fullName evidence="3">Uncharacterized protein</fullName>
    </submittedName>
</protein>
<dbReference type="Proteomes" id="UP000237968">
    <property type="component" value="Unassembled WGS sequence"/>
</dbReference>
<feature type="region of interest" description="Disordered" evidence="1">
    <location>
        <begin position="1"/>
        <end position="24"/>
    </location>
</feature>
<feature type="transmembrane region" description="Helical" evidence="2">
    <location>
        <begin position="129"/>
        <end position="148"/>
    </location>
</feature>
<evidence type="ECO:0000256" key="2">
    <source>
        <dbReference type="SAM" id="Phobius"/>
    </source>
</evidence>
<accession>A0A2S9XRP1</accession>
<organism evidence="3 4">
    <name type="scientific">Enhygromyxa salina</name>
    <dbReference type="NCBI Taxonomy" id="215803"/>
    <lineage>
        <taxon>Bacteria</taxon>
        <taxon>Pseudomonadati</taxon>
        <taxon>Myxococcota</taxon>
        <taxon>Polyangia</taxon>
        <taxon>Nannocystales</taxon>
        <taxon>Nannocystaceae</taxon>
        <taxon>Enhygromyxa</taxon>
    </lineage>
</organism>